<dbReference type="Gene3D" id="1.10.530.10">
    <property type="match status" value="1"/>
</dbReference>
<evidence type="ECO:0000313" key="4">
    <source>
        <dbReference type="Proteomes" id="UP000199274"/>
    </source>
</evidence>
<name>A0A1G7X7W6_9FLAO</name>
<protein>
    <submittedName>
        <fullName evidence="3">Transglycosylase SLT domain-containing protein</fullName>
    </submittedName>
</protein>
<dbReference type="SUPFAM" id="SSF53955">
    <property type="entry name" value="Lysozyme-like"/>
    <property type="match status" value="1"/>
</dbReference>
<dbReference type="STRING" id="178355.SAMN04488062_102205"/>
<sequence length="304" mass="34800">MRKIKIVSTIAVRCLVGGVLIFSASCKKPNTELVQKEIVKKVATMHYFPEKIDFAGEEAPLKIADVKERFDRELIVNTNYHSYTILALKRANRAFPVIEPILRKNGIPDDFKYLAVIESGLVNVVSKAGARGVWQFMPETAREIGLEVNTNVDERYHLEKSTQAACNFLLNAKAKFGSWTLAAASYNRGLVGIKKLLDFQKQANYYDLYMNEETGRYLFRIMALKEIMKNPSKFGFEVNKEDKYEMIPTKKVTIDYPITNLVAFAKRQGINYKILKIHNPWLRETKLINATGKTYQIEIPLKGY</sequence>
<dbReference type="AlphaFoldDB" id="A0A1G7X7W6"/>
<dbReference type="Proteomes" id="UP000199274">
    <property type="component" value="Unassembled WGS sequence"/>
</dbReference>
<dbReference type="OrthoDB" id="9815002at2"/>
<dbReference type="EMBL" id="FNDB01000002">
    <property type="protein sequence ID" value="SDG80256.1"/>
    <property type="molecule type" value="Genomic_DNA"/>
</dbReference>
<evidence type="ECO:0000313" key="3">
    <source>
        <dbReference type="EMBL" id="SDG80256.1"/>
    </source>
</evidence>
<dbReference type="CDD" id="cd16894">
    <property type="entry name" value="MltD-like"/>
    <property type="match status" value="1"/>
</dbReference>
<proteinExistence type="inferred from homology"/>
<reference evidence="4" key="1">
    <citation type="submission" date="2016-10" db="EMBL/GenBank/DDBJ databases">
        <authorList>
            <person name="Varghese N."/>
            <person name="Submissions S."/>
        </authorList>
    </citation>
    <scope>NUCLEOTIDE SEQUENCE [LARGE SCALE GENOMIC DNA]</scope>
    <source>
        <strain evidence="4">CGMCC 1.2747</strain>
    </source>
</reference>
<gene>
    <name evidence="3" type="ORF">SAMN04488062_102205</name>
</gene>
<dbReference type="PANTHER" id="PTHR37423:SF2">
    <property type="entry name" value="MEMBRANE-BOUND LYTIC MUREIN TRANSGLYCOSYLASE C"/>
    <property type="match status" value="1"/>
</dbReference>
<accession>A0A1G7X7W6</accession>
<dbReference type="InterPro" id="IPR008258">
    <property type="entry name" value="Transglycosylase_SLT_dom_1"/>
</dbReference>
<dbReference type="PANTHER" id="PTHR37423">
    <property type="entry name" value="SOLUBLE LYTIC MUREIN TRANSGLYCOSYLASE-RELATED"/>
    <property type="match status" value="1"/>
</dbReference>
<dbReference type="PROSITE" id="PS51257">
    <property type="entry name" value="PROKAR_LIPOPROTEIN"/>
    <property type="match status" value="1"/>
</dbReference>
<evidence type="ECO:0000256" key="1">
    <source>
        <dbReference type="ARBA" id="ARBA00007734"/>
    </source>
</evidence>
<evidence type="ECO:0000259" key="2">
    <source>
        <dbReference type="Pfam" id="PF01464"/>
    </source>
</evidence>
<dbReference type="InterPro" id="IPR023346">
    <property type="entry name" value="Lysozyme-like_dom_sf"/>
</dbReference>
<feature type="domain" description="Transglycosylase SLT" evidence="2">
    <location>
        <begin position="102"/>
        <end position="201"/>
    </location>
</feature>
<organism evidence="3 4">
    <name type="scientific">Flavobacterium omnivorum</name>
    <dbReference type="NCBI Taxonomy" id="178355"/>
    <lineage>
        <taxon>Bacteria</taxon>
        <taxon>Pseudomonadati</taxon>
        <taxon>Bacteroidota</taxon>
        <taxon>Flavobacteriia</taxon>
        <taxon>Flavobacteriales</taxon>
        <taxon>Flavobacteriaceae</taxon>
        <taxon>Flavobacterium</taxon>
    </lineage>
</organism>
<keyword evidence="4" id="KW-1185">Reference proteome</keyword>
<dbReference type="RefSeq" id="WP_091255109.1">
    <property type="nucleotide sequence ID" value="NZ_FNDB01000002.1"/>
</dbReference>
<dbReference type="Pfam" id="PF01464">
    <property type="entry name" value="SLT"/>
    <property type="match status" value="1"/>
</dbReference>
<comment type="similarity">
    <text evidence="1">Belongs to the transglycosylase Slt family.</text>
</comment>